<dbReference type="Proteomes" id="UP000271291">
    <property type="component" value="Chromosome"/>
</dbReference>
<reference evidence="4 6" key="1">
    <citation type="submission" date="2018-04" db="EMBL/GenBank/DDBJ databases">
        <title>Complete genome sequences of Streptomyces griseoviridis K61 and characterization of antagonistic properties of biological control agents.</title>
        <authorList>
            <person name="Mariita R.M."/>
            <person name="Sello J.K."/>
        </authorList>
    </citation>
    <scope>NUCLEOTIDE SEQUENCE [LARGE SCALE GENOMIC DNA]</scope>
    <source>
        <strain evidence="4 6">K61</strain>
    </source>
</reference>
<gene>
    <name evidence="4" type="ORF">DDJ31_37510</name>
    <name evidence="3" type="ORF">ELQ87_01855</name>
</gene>
<dbReference type="OrthoDB" id="4485201at2"/>
<name>A0A3Q9KS85_STRGD</name>
<dbReference type="PRINTS" id="PR00598">
    <property type="entry name" value="HTHMARR"/>
</dbReference>
<dbReference type="PROSITE" id="PS50995">
    <property type="entry name" value="HTH_MARR_2"/>
    <property type="match status" value="1"/>
</dbReference>
<dbReference type="InterPro" id="IPR000835">
    <property type="entry name" value="HTH_MarR-typ"/>
</dbReference>
<reference evidence="3 5" key="2">
    <citation type="submission" date="2018-12" db="EMBL/GenBank/DDBJ databases">
        <title>Streptomyces griseoviridis F1-27 complete genome.</title>
        <authorList>
            <person name="Mariita R.M."/>
            <person name="Sello J.K."/>
        </authorList>
    </citation>
    <scope>NUCLEOTIDE SEQUENCE [LARGE SCALE GENOMIC DNA]</scope>
    <source>
        <strain evidence="3 5">F1-27</strain>
    </source>
</reference>
<proteinExistence type="predicted"/>
<feature type="domain" description="HTH marR-type" evidence="2">
    <location>
        <begin position="36"/>
        <end position="173"/>
    </location>
</feature>
<dbReference type="PANTHER" id="PTHR33164">
    <property type="entry name" value="TRANSCRIPTIONAL REGULATOR, MARR FAMILY"/>
    <property type="match status" value="1"/>
</dbReference>
<evidence type="ECO:0000259" key="2">
    <source>
        <dbReference type="PROSITE" id="PS50995"/>
    </source>
</evidence>
<dbReference type="GO" id="GO:0003700">
    <property type="term" value="F:DNA-binding transcription factor activity"/>
    <property type="evidence" value="ECO:0007669"/>
    <property type="project" value="InterPro"/>
</dbReference>
<dbReference type="SUPFAM" id="SSF46785">
    <property type="entry name" value="Winged helix' DNA-binding domain"/>
    <property type="match status" value="1"/>
</dbReference>
<sequence>MSPTSPAAPDPATPDPAAPAPADPAASASDPSDSTALAVLPRLAQLSNAVTRGRLPERAAEAAGLALDRPATGVLMTLHTADRALRVGEIADRMQVVGPHVTRQVQALERRGLVRRVADPHDRRASLIEPTAEGAAAVNRYASALIGWFTDAIGHWSERDRADLGRLLGRFTDDVTARLAALEETPDPPAG</sequence>
<dbReference type="PANTHER" id="PTHR33164:SF57">
    <property type="entry name" value="MARR-FAMILY TRANSCRIPTIONAL REGULATOR"/>
    <property type="match status" value="1"/>
</dbReference>
<dbReference type="Gene3D" id="1.10.10.10">
    <property type="entry name" value="Winged helix-like DNA-binding domain superfamily/Winged helix DNA-binding domain"/>
    <property type="match status" value="1"/>
</dbReference>
<dbReference type="SMART" id="SM00347">
    <property type="entry name" value="HTH_MARR"/>
    <property type="match status" value="1"/>
</dbReference>
<dbReference type="EMBL" id="CP034687">
    <property type="protein sequence ID" value="AZS83175.1"/>
    <property type="molecule type" value="Genomic_DNA"/>
</dbReference>
<dbReference type="Pfam" id="PF01047">
    <property type="entry name" value="MarR"/>
    <property type="match status" value="1"/>
</dbReference>
<evidence type="ECO:0000313" key="5">
    <source>
        <dbReference type="Proteomes" id="UP000271291"/>
    </source>
</evidence>
<accession>A0A3Q9KS85</accession>
<evidence type="ECO:0000313" key="4">
    <source>
        <dbReference type="EMBL" id="QCN89971.1"/>
    </source>
</evidence>
<evidence type="ECO:0000313" key="6">
    <source>
        <dbReference type="Proteomes" id="UP000501753"/>
    </source>
</evidence>
<feature type="compositionally biased region" description="Pro residues" evidence="1">
    <location>
        <begin position="1"/>
        <end position="22"/>
    </location>
</feature>
<feature type="compositionally biased region" description="Low complexity" evidence="1">
    <location>
        <begin position="23"/>
        <end position="34"/>
    </location>
</feature>
<dbReference type="AlphaFoldDB" id="A0A3Q9KS85"/>
<dbReference type="RefSeq" id="WP_127176089.1">
    <property type="nucleotide sequence ID" value="NZ_CP029078.1"/>
</dbReference>
<dbReference type="InterPro" id="IPR036388">
    <property type="entry name" value="WH-like_DNA-bd_sf"/>
</dbReference>
<feature type="region of interest" description="Disordered" evidence="1">
    <location>
        <begin position="1"/>
        <end position="34"/>
    </location>
</feature>
<evidence type="ECO:0000256" key="1">
    <source>
        <dbReference type="SAM" id="MobiDB-lite"/>
    </source>
</evidence>
<dbReference type="InterPro" id="IPR039422">
    <property type="entry name" value="MarR/SlyA-like"/>
</dbReference>
<organism evidence="3 5">
    <name type="scientific">Streptomyces griseoviridis</name>
    <dbReference type="NCBI Taxonomy" id="45398"/>
    <lineage>
        <taxon>Bacteria</taxon>
        <taxon>Bacillati</taxon>
        <taxon>Actinomycetota</taxon>
        <taxon>Actinomycetes</taxon>
        <taxon>Kitasatosporales</taxon>
        <taxon>Streptomycetaceae</taxon>
        <taxon>Streptomyces</taxon>
    </lineage>
</organism>
<evidence type="ECO:0000313" key="3">
    <source>
        <dbReference type="EMBL" id="AZS83175.1"/>
    </source>
</evidence>
<keyword evidence="6" id="KW-1185">Reference proteome</keyword>
<dbReference type="InterPro" id="IPR036390">
    <property type="entry name" value="WH_DNA-bd_sf"/>
</dbReference>
<dbReference type="KEGG" id="sgd:ELQ87_01855"/>
<dbReference type="GO" id="GO:0006950">
    <property type="term" value="P:response to stress"/>
    <property type="evidence" value="ECO:0007669"/>
    <property type="project" value="TreeGrafter"/>
</dbReference>
<dbReference type="Proteomes" id="UP000501753">
    <property type="component" value="Chromosome"/>
</dbReference>
<protein>
    <submittedName>
        <fullName evidence="3">MarR family transcriptional regulator</fullName>
    </submittedName>
</protein>
<dbReference type="EMBL" id="CP029078">
    <property type="protein sequence ID" value="QCN89971.1"/>
    <property type="molecule type" value="Genomic_DNA"/>
</dbReference>